<evidence type="ECO:0000313" key="1">
    <source>
        <dbReference type="EMBL" id="KAI6087702.1"/>
    </source>
</evidence>
<evidence type="ECO:0000313" key="2">
    <source>
        <dbReference type="Proteomes" id="UP001497680"/>
    </source>
</evidence>
<protein>
    <submittedName>
        <fullName evidence="1">Uncharacterized protein</fullName>
    </submittedName>
</protein>
<gene>
    <name evidence="1" type="ORF">F4821DRAFT_235725</name>
</gene>
<dbReference type="EMBL" id="MU394306">
    <property type="protein sequence ID" value="KAI6087702.1"/>
    <property type="molecule type" value="Genomic_DNA"/>
</dbReference>
<sequence>MMALKLAYLAVLMGALIPTYAAPIENIVVRSNGDFLVTLLQPSASVYAVEDPFSHSPSMSLVHTFEDANGLTGISETSPDTFVVAAALYPGLAAPYQNTSTLWELKLGSNGKQATAHKIVHICEASLLNGIVTVPSYRTAVLVGDSVLGVIFRVDIMTGRYDVVLDIPELKPILGGPIDLGVNGVKIRGGYLYWSNTDRASIYRFPIDGFGYPIQGAKVERVAAIKSASGVDDFAFDGQGNIWAATDFDNMLITIRKDGRDTVVLGSPTELTVAGDTAVAFGRTPLDRHILYVTTSGAAAVPVNGTISEPGKIVAVDTRGRY</sequence>
<keyword evidence="2" id="KW-1185">Reference proteome</keyword>
<name>A0ACC0D567_9PEZI</name>
<reference evidence="1 2" key="1">
    <citation type="journal article" date="2022" name="New Phytol.">
        <title>Ecological generalism drives hyperdiversity of secondary metabolite gene clusters in xylarialean endophytes.</title>
        <authorList>
            <person name="Franco M.E.E."/>
            <person name="Wisecaver J.H."/>
            <person name="Arnold A.E."/>
            <person name="Ju Y.M."/>
            <person name="Slot J.C."/>
            <person name="Ahrendt S."/>
            <person name="Moore L.P."/>
            <person name="Eastman K.E."/>
            <person name="Scott K."/>
            <person name="Konkel Z."/>
            <person name="Mondo S.J."/>
            <person name="Kuo A."/>
            <person name="Hayes R.D."/>
            <person name="Haridas S."/>
            <person name="Andreopoulos B."/>
            <person name="Riley R."/>
            <person name="LaButti K."/>
            <person name="Pangilinan J."/>
            <person name="Lipzen A."/>
            <person name="Amirebrahimi M."/>
            <person name="Yan J."/>
            <person name="Adam C."/>
            <person name="Keymanesh K."/>
            <person name="Ng V."/>
            <person name="Louie K."/>
            <person name="Northen T."/>
            <person name="Drula E."/>
            <person name="Henrissat B."/>
            <person name="Hsieh H.M."/>
            <person name="Youens-Clark K."/>
            <person name="Lutzoni F."/>
            <person name="Miadlikowska J."/>
            <person name="Eastwood D.C."/>
            <person name="Hamelin R.C."/>
            <person name="Grigoriev I.V."/>
            <person name="U'Ren J.M."/>
        </authorList>
    </citation>
    <scope>NUCLEOTIDE SEQUENCE [LARGE SCALE GENOMIC DNA]</scope>
    <source>
        <strain evidence="1 2">ER1909</strain>
    </source>
</reference>
<comment type="caution">
    <text evidence="1">The sequence shown here is derived from an EMBL/GenBank/DDBJ whole genome shotgun (WGS) entry which is preliminary data.</text>
</comment>
<dbReference type="Proteomes" id="UP001497680">
    <property type="component" value="Unassembled WGS sequence"/>
</dbReference>
<proteinExistence type="predicted"/>
<organism evidence="1 2">
    <name type="scientific">Hypoxylon rubiginosum</name>
    <dbReference type="NCBI Taxonomy" id="110542"/>
    <lineage>
        <taxon>Eukaryota</taxon>
        <taxon>Fungi</taxon>
        <taxon>Dikarya</taxon>
        <taxon>Ascomycota</taxon>
        <taxon>Pezizomycotina</taxon>
        <taxon>Sordariomycetes</taxon>
        <taxon>Xylariomycetidae</taxon>
        <taxon>Xylariales</taxon>
        <taxon>Hypoxylaceae</taxon>
        <taxon>Hypoxylon</taxon>
    </lineage>
</organism>
<accession>A0ACC0D567</accession>